<dbReference type="PANTHER" id="PTHR43072">
    <property type="entry name" value="N-ACETYLTRANSFERASE"/>
    <property type="match status" value="1"/>
</dbReference>
<evidence type="ECO:0000256" key="2">
    <source>
        <dbReference type="ARBA" id="ARBA00023315"/>
    </source>
</evidence>
<dbReference type="AlphaFoldDB" id="A0AA41YWQ2"/>
<keyword evidence="7" id="KW-1185">Reference proteome</keyword>
<dbReference type="Gene3D" id="3.40.630.30">
    <property type="match status" value="1"/>
</dbReference>
<evidence type="ECO:0000313" key="6">
    <source>
        <dbReference type="EMBL" id="MCW6508383.1"/>
    </source>
</evidence>
<dbReference type="InterPro" id="IPR016181">
    <property type="entry name" value="Acyl_CoA_acyltransferase"/>
</dbReference>
<name>A0AA41YWQ2_9HYPH</name>
<dbReference type="FunFam" id="3.40.630.30:FF:000026">
    <property type="entry name" value="Phosphinothricin acetyltransferase"/>
    <property type="match status" value="1"/>
</dbReference>
<gene>
    <name evidence="6" type="ORF">M8523_10150</name>
</gene>
<keyword evidence="2" id="KW-0012">Acyltransferase</keyword>
<dbReference type="GO" id="GO:0016747">
    <property type="term" value="F:acyltransferase activity, transferring groups other than amino-acyl groups"/>
    <property type="evidence" value="ECO:0007669"/>
    <property type="project" value="InterPro"/>
</dbReference>
<dbReference type="PROSITE" id="PS51186">
    <property type="entry name" value="GNAT"/>
    <property type="match status" value="1"/>
</dbReference>
<sequence>MPCMIRDARDADLPAILEIHNDAVLNTTAIWSVHPVDLANRAAILAERRAKGYPFLVAVEGDTLMGYATFGDFRPHDGYFRTVEHSIYVHEQHRRKGVARLLLPRLIEAAASIGKHVMIGGIDATNQGSIALHEAFGFSVVGTLPEVGFKFGRYLDLLFMQKILDPGPSGQG</sequence>
<accession>A0AA41YWQ2</accession>
<comment type="caution">
    <text evidence="6">The sequence shown here is derived from an EMBL/GenBank/DDBJ whole genome shotgun (WGS) entry which is preliminary data.</text>
</comment>
<comment type="catalytic activity">
    <reaction evidence="3">
        <text>L-methionine sulfoximine + acetyl-CoA = N-acetyl-L-methionine sulfoximine + CoA + H(+)</text>
        <dbReference type="Rhea" id="RHEA:47660"/>
        <dbReference type="ChEBI" id="CHEBI:15378"/>
        <dbReference type="ChEBI" id="CHEBI:57287"/>
        <dbReference type="ChEBI" id="CHEBI:57288"/>
        <dbReference type="ChEBI" id="CHEBI:87826"/>
        <dbReference type="ChEBI" id="CHEBI:87827"/>
    </reaction>
</comment>
<evidence type="ECO:0000259" key="5">
    <source>
        <dbReference type="PROSITE" id="PS51186"/>
    </source>
</evidence>
<dbReference type="Proteomes" id="UP001165667">
    <property type="component" value="Unassembled WGS sequence"/>
</dbReference>
<reference evidence="6" key="1">
    <citation type="submission" date="2022-05" db="EMBL/GenBank/DDBJ databases">
        <authorList>
            <person name="Pankratov T."/>
        </authorList>
    </citation>
    <scope>NUCLEOTIDE SEQUENCE</scope>
    <source>
        <strain evidence="6">BP6-180914</strain>
    </source>
</reference>
<evidence type="ECO:0000313" key="7">
    <source>
        <dbReference type="Proteomes" id="UP001165667"/>
    </source>
</evidence>
<evidence type="ECO:0000256" key="4">
    <source>
        <dbReference type="ARBA" id="ARBA00051334"/>
    </source>
</evidence>
<dbReference type="InterPro" id="IPR000182">
    <property type="entry name" value="GNAT_dom"/>
</dbReference>
<keyword evidence="1" id="KW-0808">Transferase</keyword>
<organism evidence="6 7">
    <name type="scientific">Lichenifustis flavocetrariae</name>
    <dbReference type="NCBI Taxonomy" id="2949735"/>
    <lineage>
        <taxon>Bacteria</taxon>
        <taxon>Pseudomonadati</taxon>
        <taxon>Pseudomonadota</taxon>
        <taxon>Alphaproteobacteria</taxon>
        <taxon>Hyphomicrobiales</taxon>
        <taxon>Lichenihabitantaceae</taxon>
        <taxon>Lichenifustis</taxon>
    </lineage>
</organism>
<dbReference type="Pfam" id="PF00583">
    <property type="entry name" value="Acetyltransf_1"/>
    <property type="match status" value="1"/>
</dbReference>
<evidence type="ECO:0000256" key="1">
    <source>
        <dbReference type="ARBA" id="ARBA00022679"/>
    </source>
</evidence>
<proteinExistence type="predicted"/>
<evidence type="ECO:0000256" key="3">
    <source>
        <dbReference type="ARBA" id="ARBA00050603"/>
    </source>
</evidence>
<dbReference type="SUPFAM" id="SSF55729">
    <property type="entry name" value="Acyl-CoA N-acyltransferases (Nat)"/>
    <property type="match status" value="1"/>
</dbReference>
<feature type="domain" description="N-acetyltransferase" evidence="5">
    <location>
        <begin position="3"/>
        <end position="165"/>
    </location>
</feature>
<dbReference type="EMBL" id="JAMOIM010000005">
    <property type="protein sequence ID" value="MCW6508383.1"/>
    <property type="molecule type" value="Genomic_DNA"/>
</dbReference>
<dbReference type="CDD" id="cd04301">
    <property type="entry name" value="NAT_SF"/>
    <property type="match status" value="1"/>
</dbReference>
<protein>
    <submittedName>
        <fullName evidence="6">GNAT family N-acetyltransferase</fullName>
    </submittedName>
</protein>
<dbReference type="RefSeq" id="WP_282584746.1">
    <property type="nucleotide sequence ID" value="NZ_JAMOIM010000005.1"/>
</dbReference>
<dbReference type="PANTHER" id="PTHR43072:SF23">
    <property type="entry name" value="UPF0039 PROTEIN C11D3.02C"/>
    <property type="match status" value="1"/>
</dbReference>
<comment type="catalytic activity">
    <reaction evidence="4">
        <text>L-methionine sulfone + acetyl-CoA = N-acetyl-L-methionine sulfone + CoA + H(+)</text>
        <dbReference type="Rhea" id="RHEA:47656"/>
        <dbReference type="ChEBI" id="CHEBI:15378"/>
        <dbReference type="ChEBI" id="CHEBI:57287"/>
        <dbReference type="ChEBI" id="CHEBI:57288"/>
        <dbReference type="ChEBI" id="CHEBI:87824"/>
        <dbReference type="ChEBI" id="CHEBI:87825"/>
    </reaction>
</comment>